<gene>
    <name evidence="1" type="ORF">FOE78_00575</name>
</gene>
<dbReference type="GO" id="GO:0016706">
    <property type="term" value="F:2-oxoglutarate-dependent dioxygenase activity"/>
    <property type="evidence" value="ECO:0007669"/>
    <property type="project" value="UniProtKB-ARBA"/>
</dbReference>
<dbReference type="GO" id="GO:0005506">
    <property type="term" value="F:iron ion binding"/>
    <property type="evidence" value="ECO:0007669"/>
    <property type="project" value="UniProtKB-ARBA"/>
</dbReference>
<dbReference type="Proteomes" id="UP000319263">
    <property type="component" value="Chromosome"/>
</dbReference>
<dbReference type="PANTHER" id="PTHR20883">
    <property type="entry name" value="PHYTANOYL-COA DIOXYGENASE DOMAIN CONTAINING 1"/>
    <property type="match status" value="1"/>
</dbReference>
<reference evidence="1 2" key="1">
    <citation type="submission" date="2019-07" db="EMBL/GenBank/DDBJ databases">
        <title>Microlunatus dokdonensis sp. nov. isolated from the rhizospheric soil of the wild plant Elymus tsukushiensis.</title>
        <authorList>
            <person name="Ghim S.-Y."/>
            <person name="Hwang Y.-J."/>
            <person name="Son J.-S."/>
            <person name="Shin J.-H."/>
        </authorList>
    </citation>
    <scope>NUCLEOTIDE SEQUENCE [LARGE SCALE GENOMIC DNA]</scope>
    <source>
        <strain evidence="1 2">KUDC0627</strain>
    </source>
</reference>
<accession>A0A516PTV0</accession>
<sequence>MLDPISYAVQPEAKTHHLRRMLQRHRDQLPGGRCDHERFIPLVGRRKPRQRRQSSLVSWDMRAAIQRQDDATGNARMRAGNQGTLTAEQVEQYDTEGYLVLPDLLSEEDMAPVRSALTEKVDRIADELIEAGLIDDPLTEAAFPYRLANLFDGLEPDQFLEYGRSWRDRIPGYYTLMSNPRILDVVESLIGPEIFSNPVYNVRPKVPRIAAGAVPWHQDKSYWPDANSNPVITVWISFVDATLENGCLHVYPRTQRHRVMGYHQEDYSGTGFLELDVSELGAVERGPVALPVRAGTAILFNDRLVHSSTPNDSDHVRWSVDLRYQPTDQDPMPQHGAGFLARSRSHPQRVATLDDWMAERPEHATVA</sequence>
<keyword evidence="1" id="KW-0560">Oxidoreductase</keyword>
<dbReference type="PANTHER" id="PTHR20883:SF14">
    <property type="entry name" value="PHYTANOYL-COA DIOXYGENASE"/>
    <property type="match status" value="1"/>
</dbReference>
<dbReference type="EMBL" id="CP041692">
    <property type="protein sequence ID" value="QDP94608.1"/>
    <property type="molecule type" value="Genomic_DNA"/>
</dbReference>
<name>A0A516PTV0_9ACTN</name>
<dbReference type="OrthoDB" id="9796766at2"/>
<dbReference type="KEGG" id="mik:FOE78_00575"/>
<dbReference type="AlphaFoldDB" id="A0A516PTV0"/>
<proteinExistence type="predicted"/>
<evidence type="ECO:0000313" key="1">
    <source>
        <dbReference type="EMBL" id="QDP94608.1"/>
    </source>
</evidence>
<keyword evidence="2" id="KW-1185">Reference proteome</keyword>
<organism evidence="1 2">
    <name type="scientific">Microlunatus elymi</name>
    <dbReference type="NCBI Taxonomy" id="2596828"/>
    <lineage>
        <taxon>Bacteria</taxon>
        <taxon>Bacillati</taxon>
        <taxon>Actinomycetota</taxon>
        <taxon>Actinomycetes</taxon>
        <taxon>Propionibacteriales</taxon>
        <taxon>Propionibacteriaceae</taxon>
        <taxon>Microlunatus</taxon>
    </lineage>
</organism>
<protein>
    <submittedName>
        <fullName evidence="1">Phytanoyl-CoA dioxygenase family protein</fullName>
    </submittedName>
</protein>
<dbReference type="Pfam" id="PF05721">
    <property type="entry name" value="PhyH"/>
    <property type="match status" value="1"/>
</dbReference>
<dbReference type="InterPro" id="IPR008775">
    <property type="entry name" value="Phytyl_CoA_dOase-like"/>
</dbReference>
<dbReference type="Gene3D" id="2.60.120.620">
    <property type="entry name" value="q2cbj1_9rhob like domain"/>
    <property type="match status" value="1"/>
</dbReference>
<dbReference type="SUPFAM" id="SSF51197">
    <property type="entry name" value="Clavaminate synthase-like"/>
    <property type="match status" value="1"/>
</dbReference>
<evidence type="ECO:0000313" key="2">
    <source>
        <dbReference type="Proteomes" id="UP000319263"/>
    </source>
</evidence>
<keyword evidence="1" id="KW-0223">Dioxygenase</keyword>